<keyword evidence="5" id="KW-0997">Cell inner membrane</keyword>
<feature type="transmembrane region" description="Helical" evidence="5">
    <location>
        <begin position="12"/>
        <end position="32"/>
    </location>
</feature>
<name>A0A4P7NXH7_9GAMM</name>
<reference evidence="7 8" key="1">
    <citation type="submission" date="2018-08" db="EMBL/GenBank/DDBJ databases">
        <title>Horizontal acquisition of hydrogen conversion ability and other habitat adaptations in Hydrogenovibrio crunogenus strains.</title>
        <authorList>
            <person name="Gonnella G."/>
            <person name="Adam N."/>
            <person name="Perner M."/>
        </authorList>
    </citation>
    <scope>NUCLEOTIDE SEQUENCE [LARGE SCALE GENOMIC DNA]</scope>
    <source>
        <strain evidence="7 8">SP-41</strain>
    </source>
</reference>
<dbReference type="InterPro" id="IPR010920">
    <property type="entry name" value="LSM_dom_sf"/>
</dbReference>
<keyword evidence="5" id="KW-0406">Ion transport</keyword>
<evidence type="ECO:0000256" key="5">
    <source>
        <dbReference type="RuleBase" id="RU369025"/>
    </source>
</evidence>
<dbReference type="Gene3D" id="2.30.30.60">
    <property type="match status" value="1"/>
</dbReference>
<evidence type="ECO:0000256" key="3">
    <source>
        <dbReference type="ARBA" id="ARBA00022989"/>
    </source>
</evidence>
<comment type="caution">
    <text evidence="5">Lacks conserved residue(s) required for the propagation of feature annotation.</text>
</comment>
<evidence type="ECO:0000256" key="1">
    <source>
        <dbReference type="ARBA" id="ARBA00004370"/>
    </source>
</evidence>
<keyword evidence="5" id="KW-0407">Ion channel</keyword>
<dbReference type="Gene3D" id="1.10.287.1260">
    <property type="match status" value="1"/>
</dbReference>
<keyword evidence="8" id="KW-1185">Reference proteome</keyword>
<feature type="transmembrane region" description="Helical" evidence="5">
    <location>
        <begin position="53"/>
        <end position="75"/>
    </location>
</feature>
<dbReference type="InterPro" id="IPR045275">
    <property type="entry name" value="MscS_archaea/bacteria_type"/>
</dbReference>
<evidence type="ECO:0000313" key="7">
    <source>
        <dbReference type="EMBL" id="QBZ82346.1"/>
    </source>
</evidence>
<dbReference type="PANTHER" id="PTHR30221">
    <property type="entry name" value="SMALL-CONDUCTANCE MECHANOSENSITIVE CHANNEL"/>
    <property type="match status" value="1"/>
</dbReference>
<keyword evidence="5" id="KW-0813">Transport</keyword>
<comment type="subcellular location">
    <subcellularLocation>
        <location evidence="5">Cell inner membrane</location>
        <topology evidence="5">Multi-pass membrane protein</topology>
    </subcellularLocation>
    <subcellularLocation>
        <location evidence="1">Membrane</location>
    </subcellularLocation>
</comment>
<dbReference type="EMBL" id="CP032096">
    <property type="protein sequence ID" value="QBZ82346.1"/>
    <property type="molecule type" value="Genomic_DNA"/>
</dbReference>
<feature type="domain" description="Mechanosensitive ion channel MscS" evidence="6">
    <location>
        <begin position="101"/>
        <end position="166"/>
    </location>
</feature>
<dbReference type="OrthoDB" id="5705501at2"/>
<protein>
    <recommendedName>
        <fullName evidence="5">Small-conductance mechanosensitive channel</fullName>
    </recommendedName>
</protein>
<evidence type="ECO:0000313" key="8">
    <source>
        <dbReference type="Proteomes" id="UP000296201"/>
    </source>
</evidence>
<comment type="function">
    <text evidence="5">Mechanosensitive channel that participates in the regulation of osmotic pressure changes within the cell, opening in response to stretch forces in the membrane lipid bilayer, without the need for other proteins. Contributes to normal resistance to hypoosmotic shock. Forms an ion channel of 1.0 nanosiemens conductance with a slight preference for anions.</text>
</comment>
<evidence type="ECO:0000259" key="6">
    <source>
        <dbReference type="Pfam" id="PF00924"/>
    </source>
</evidence>
<organism evidence="7 8">
    <name type="scientific">Hydrogenovibrio crunogenus</name>
    <dbReference type="NCBI Taxonomy" id="39765"/>
    <lineage>
        <taxon>Bacteria</taxon>
        <taxon>Pseudomonadati</taxon>
        <taxon>Pseudomonadota</taxon>
        <taxon>Gammaproteobacteria</taxon>
        <taxon>Thiotrichales</taxon>
        <taxon>Piscirickettsiaceae</taxon>
        <taxon>Hydrogenovibrio</taxon>
    </lineage>
</organism>
<comment type="similarity">
    <text evidence="5">Belongs to the MscS (TC 1.A.23) family.</text>
</comment>
<dbReference type="PANTHER" id="PTHR30221:SF8">
    <property type="entry name" value="SMALL-CONDUCTANCE MECHANOSENSITIVE CHANNEL"/>
    <property type="match status" value="1"/>
</dbReference>
<accession>A0A4P7NXH7</accession>
<dbReference type="Pfam" id="PF00924">
    <property type="entry name" value="MS_channel_2nd"/>
    <property type="match status" value="1"/>
</dbReference>
<dbReference type="SUPFAM" id="SSF50182">
    <property type="entry name" value="Sm-like ribonucleoproteins"/>
    <property type="match status" value="1"/>
</dbReference>
<dbReference type="InterPro" id="IPR023408">
    <property type="entry name" value="MscS_beta-dom_sf"/>
</dbReference>
<keyword evidence="2 5" id="KW-0812">Transmembrane</keyword>
<sequence>MTDFFTDLPFSSSPLIASGLIILVYFLLNGILRKVITSIGEFKKVPVGRHTQVYKYFHFILLVFTAVALLIAWGIDYKGLAVLATSILAMLAVALVAQWSILSNVTAGVLIFFTFPVRIGDKMEIIDGASSVIGEIIEINLFQIILEDEDQQLISYPNNLLLQKAVRKIQPKSSSTKPMTVKRMRDRLK</sequence>
<dbReference type="AlphaFoldDB" id="A0A4P7NXH7"/>
<dbReference type="RefSeq" id="WP_135795063.1">
    <property type="nucleotide sequence ID" value="NZ_CP032096.1"/>
</dbReference>
<gene>
    <name evidence="7" type="ORF">GHNINEIG_00374</name>
</gene>
<keyword evidence="4 5" id="KW-0472">Membrane</keyword>
<dbReference type="Proteomes" id="UP000296201">
    <property type="component" value="Chromosome"/>
</dbReference>
<dbReference type="GO" id="GO:0005886">
    <property type="term" value="C:plasma membrane"/>
    <property type="evidence" value="ECO:0007669"/>
    <property type="project" value="UniProtKB-SubCell"/>
</dbReference>
<dbReference type="InterPro" id="IPR006685">
    <property type="entry name" value="MscS_channel_2nd"/>
</dbReference>
<evidence type="ECO:0000256" key="4">
    <source>
        <dbReference type="ARBA" id="ARBA00023136"/>
    </source>
</evidence>
<feature type="transmembrane region" description="Helical" evidence="5">
    <location>
        <begin position="87"/>
        <end position="113"/>
    </location>
</feature>
<keyword evidence="3 5" id="KW-1133">Transmembrane helix</keyword>
<keyword evidence="5" id="KW-1003">Cell membrane</keyword>
<proteinExistence type="inferred from homology"/>
<evidence type="ECO:0000256" key="2">
    <source>
        <dbReference type="ARBA" id="ARBA00022692"/>
    </source>
</evidence>
<comment type="subunit">
    <text evidence="5">Homoheptamer.</text>
</comment>
<dbReference type="GO" id="GO:0008381">
    <property type="term" value="F:mechanosensitive monoatomic ion channel activity"/>
    <property type="evidence" value="ECO:0007669"/>
    <property type="project" value="InterPro"/>
</dbReference>